<feature type="transmembrane region" description="Helical" evidence="1">
    <location>
        <begin position="178"/>
        <end position="198"/>
    </location>
</feature>
<accession>A0A380T7F6</accession>
<dbReference type="InterPro" id="IPR025333">
    <property type="entry name" value="DUF4239"/>
</dbReference>
<feature type="transmembrane region" description="Helical" evidence="1">
    <location>
        <begin position="6"/>
        <end position="25"/>
    </location>
</feature>
<feature type="transmembrane region" description="Helical" evidence="1">
    <location>
        <begin position="210"/>
        <end position="227"/>
    </location>
</feature>
<evidence type="ECO:0000256" key="1">
    <source>
        <dbReference type="SAM" id="Phobius"/>
    </source>
</evidence>
<proteinExistence type="predicted"/>
<evidence type="ECO:0008006" key="3">
    <source>
        <dbReference type="Google" id="ProtNLM"/>
    </source>
</evidence>
<protein>
    <recommendedName>
        <fullName evidence="3">DUF4239 domain-containing protein</fullName>
    </recommendedName>
</protein>
<feature type="transmembrane region" description="Helical" evidence="1">
    <location>
        <begin position="46"/>
        <end position="63"/>
    </location>
</feature>
<sequence length="253" mass="27460">MLEVGNVFLCLGLLAGMLILLEVGYRFGARRMQKVVGEGTGLFDSAIFALLGLLLGFAFAGAVDRLNDRRDLIVEEANAISTAYLLVDMLASEDQNPVRENFHAYLAARLEVYREIDSGRDPSAKMQETGRLQNVIWDLSTISVKKESDSHAAEVYLPALTSMIDVTTKRKVALDTHIPGLVLFLLICVSLCSALVAGAATSKNRDRQPIHAALFAGAVALTVYTILDLDNPRGGLIRLDAADRVLTSLRDAV</sequence>
<keyword evidence="1" id="KW-1133">Transmembrane helix</keyword>
<dbReference type="Pfam" id="PF14023">
    <property type="entry name" value="Bestrophin-like"/>
    <property type="match status" value="1"/>
</dbReference>
<dbReference type="EMBL" id="UIDG01000001">
    <property type="protein sequence ID" value="SUS03316.1"/>
    <property type="molecule type" value="Genomic_DNA"/>
</dbReference>
<keyword evidence="1" id="KW-0812">Transmembrane</keyword>
<evidence type="ECO:0000313" key="2">
    <source>
        <dbReference type="EMBL" id="SUS03316.1"/>
    </source>
</evidence>
<keyword evidence="1" id="KW-0472">Membrane</keyword>
<name>A0A380T7F6_9ZZZZ</name>
<reference evidence="2" key="1">
    <citation type="submission" date="2018-07" db="EMBL/GenBank/DDBJ databases">
        <authorList>
            <person name="Quirk P.G."/>
            <person name="Krulwich T.A."/>
        </authorList>
    </citation>
    <scope>NUCLEOTIDE SEQUENCE</scope>
</reference>
<dbReference type="AlphaFoldDB" id="A0A380T7F6"/>
<gene>
    <name evidence="2" type="ORF">DF3PB_10068</name>
</gene>
<organism evidence="2">
    <name type="scientific">metagenome</name>
    <dbReference type="NCBI Taxonomy" id="256318"/>
    <lineage>
        <taxon>unclassified sequences</taxon>
        <taxon>metagenomes</taxon>
    </lineage>
</organism>